<comment type="caution">
    <text evidence="2">The sequence shown here is derived from an EMBL/GenBank/DDBJ whole genome shotgun (WGS) entry which is preliminary data.</text>
</comment>
<evidence type="ECO:0000313" key="3">
    <source>
        <dbReference type="Proteomes" id="UP000558488"/>
    </source>
</evidence>
<evidence type="ECO:0000313" key="2">
    <source>
        <dbReference type="EMBL" id="KAF6331820.1"/>
    </source>
</evidence>
<organism evidence="2 3">
    <name type="scientific">Pipistrellus kuhlii</name>
    <name type="common">Kuhl's pipistrelle</name>
    <dbReference type="NCBI Taxonomy" id="59472"/>
    <lineage>
        <taxon>Eukaryota</taxon>
        <taxon>Metazoa</taxon>
        <taxon>Chordata</taxon>
        <taxon>Craniata</taxon>
        <taxon>Vertebrata</taxon>
        <taxon>Euteleostomi</taxon>
        <taxon>Mammalia</taxon>
        <taxon>Eutheria</taxon>
        <taxon>Laurasiatheria</taxon>
        <taxon>Chiroptera</taxon>
        <taxon>Yangochiroptera</taxon>
        <taxon>Vespertilionidae</taxon>
        <taxon>Pipistrellus</taxon>
    </lineage>
</organism>
<feature type="region of interest" description="Disordered" evidence="1">
    <location>
        <begin position="121"/>
        <end position="141"/>
    </location>
</feature>
<dbReference type="AlphaFoldDB" id="A0A7J7W3K3"/>
<proteinExistence type="predicted"/>
<accession>A0A7J7W3K3</accession>
<protein>
    <submittedName>
        <fullName evidence="2">Uncharacterized protein</fullName>
    </submittedName>
</protein>
<evidence type="ECO:0000256" key="1">
    <source>
        <dbReference type="SAM" id="MobiDB-lite"/>
    </source>
</evidence>
<reference evidence="2 3" key="1">
    <citation type="journal article" date="2020" name="Nature">
        <title>Six reference-quality genomes reveal evolution of bat adaptations.</title>
        <authorList>
            <person name="Jebb D."/>
            <person name="Huang Z."/>
            <person name="Pippel M."/>
            <person name="Hughes G.M."/>
            <person name="Lavrichenko K."/>
            <person name="Devanna P."/>
            <person name="Winkler S."/>
            <person name="Jermiin L.S."/>
            <person name="Skirmuntt E.C."/>
            <person name="Katzourakis A."/>
            <person name="Burkitt-Gray L."/>
            <person name="Ray D.A."/>
            <person name="Sullivan K.A.M."/>
            <person name="Roscito J.G."/>
            <person name="Kirilenko B.M."/>
            <person name="Davalos L.M."/>
            <person name="Corthals A.P."/>
            <person name="Power M.L."/>
            <person name="Jones G."/>
            <person name="Ransome R.D."/>
            <person name="Dechmann D.K.N."/>
            <person name="Locatelli A.G."/>
            <person name="Puechmaille S.J."/>
            <person name="Fedrigo O."/>
            <person name="Jarvis E.D."/>
            <person name="Hiller M."/>
            <person name="Vernes S.C."/>
            <person name="Myers E.W."/>
            <person name="Teeling E.C."/>
        </authorList>
    </citation>
    <scope>NUCLEOTIDE SEQUENCE [LARGE SCALE GENOMIC DNA]</scope>
    <source>
        <strain evidence="2">MPipKuh1</strain>
        <tissue evidence="2">Flight muscle</tissue>
    </source>
</reference>
<dbReference type="Proteomes" id="UP000558488">
    <property type="component" value="Unassembled WGS sequence"/>
</dbReference>
<sequence length="141" mass="16030">MAFLDELALQKLKDLLRQIPYPWHFFPPSLWKHMYNRIGCHFHFITGETEFKHSWPRTIWHVPSKPRSESGLSCFQNGVIIPACCFLAFIEGTSDSLAHSTTLQSFTTTYSPLVFPFPKSRNEPSSQIASGAAPRTRACGE</sequence>
<keyword evidence="3" id="KW-1185">Reference proteome</keyword>
<name>A0A7J7W3K3_PIPKU</name>
<dbReference type="EMBL" id="JACAGB010000012">
    <property type="protein sequence ID" value="KAF6331820.1"/>
    <property type="molecule type" value="Genomic_DNA"/>
</dbReference>
<gene>
    <name evidence="2" type="ORF">mPipKuh1_008130</name>
</gene>